<evidence type="ECO:0000313" key="2">
    <source>
        <dbReference type="Proteomes" id="UP000794436"/>
    </source>
</evidence>
<dbReference type="AlphaFoldDB" id="A0A8K1FS94"/>
<protein>
    <recommendedName>
        <fullName evidence="3">PX domain-containing protein</fullName>
    </recommendedName>
</protein>
<name>A0A8K1FS94_PYTOL</name>
<sequence>MSMEHSVDPAILKKLSASVTHSHGSRKNLSYIISVEALAQSQSQTRNARHSSQCVARSFDEFRRFRKILLARVGVAANATSFLTGGLKAYRCPCRGAKGCAFDVTRTYLERTQFTRMPLFGLGLTEADLNNRQVEMNNFLRMLFGIIHRMQPSEWNANCLFLHDILDFLDVEHAFLELIEELMREKKRHLTLGGWKAFTLETYGLGIRTQTA</sequence>
<organism evidence="1 2">
    <name type="scientific">Pythium oligandrum</name>
    <name type="common">Mycoparasitic fungus</name>
    <dbReference type="NCBI Taxonomy" id="41045"/>
    <lineage>
        <taxon>Eukaryota</taxon>
        <taxon>Sar</taxon>
        <taxon>Stramenopiles</taxon>
        <taxon>Oomycota</taxon>
        <taxon>Peronosporomycetes</taxon>
        <taxon>Pythiales</taxon>
        <taxon>Pythiaceae</taxon>
        <taxon>Pythium</taxon>
    </lineage>
</organism>
<proteinExistence type="predicted"/>
<comment type="caution">
    <text evidence="1">The sequence shown here is derived from an EMBL/GenBank/DDBJ whole genome shotgun (WGS) entry which is preliminary data.</text>
</comment>
<dbReference type="InterPro" id="IPR036871">
    <property type="entry name" value="PX_dom_sf"/>
</dbReference>
<dbReference type="GO" id="GO:0035091">
    <property type="term" value="F:phosphatidylinositol binding"/>
    <property type="evidence" value="ECO:0007669"/>
    <property type="project" value="InterPro"/>
</dbReference>
<dbReference type="Gene3D" id="3.30.1520.10">
    <property type="entry name" value="Phox-like domain"/>
    <property type="match status" value="1"/>
</dbReference>
<evidence type="ECO:0000313" key="1">
    <source>
        <dbReference type="EMBL" id="TMW68338.1"/>
    </source>
</evidence>
<accession>A0A8K1FS94</accession>
<evidence type="ECO:0008006" key="3">
    <source>
        <dbReference type="Google" id="ProtNLM"/>
    </source>
</evidence>
<dbReference type="OrthoDB" id="100592at2759"/>
<reference evidence="1" key="1">
    <citation type="submission" date="2019-03" db="EMBL/GenBank/DDBJ databases">
        <title>Long read genome sequence of the mycoparasitic Pythium oligandrum ATCC 38472 isolated from sugarbeet rhizosphere.</title>
        <authorList>
            <person name="Gaulin E."/>
        </authorList>
    </citation>
    <scope>NUCLEOTIDE SEQUENCE</scope>
    <source>
        <strain evidence="1">ATCC 38472_TT</strain>
    </source>
</reference>
<keyword evidence="2" id="KW-1185">Reference proteome</keyword>
<dbReference type="EMBL" id="SPLM01000002">
    <property type="protein sequence ID" value="TMW68338.1"/>
    <property type="molecule type" value="Genomic_DNA"/>
</dbReference>
<gene>
    <name evidence="1" type="ORF">Poli38472_005806</name>
</gene>
<dbReference type="Proteomes" id="UP000794436">
    <property type="component" value="Unassembled WGS sequence"/>
</dbReference>